<dbReference type="AlphaFoldDB" id="A0A9D9ITX2"/>
<evidence type="ECO:0000313" key="1">
    <source>
        <dbReference type="EMBL" id="MBO8478195.1"/>
    </source>
</evidence>
<dbReference type="Proteomes" id="UP000823771">
    <property type="component" value="Unassembled WGS sequence"/>
</dbReference>
<reference evidence="1" key="1">
    <citation type="submission" date="2020-10" db="EMBL/GenBank/DDBJ databases">
        <authorList>
            <person name="Gilroy R."/>
        </authorList>
    </citation>
    <scope>NUCLEOTIDE SEQUENCE</scope>
    <source>
        <strain evidence="1">2478</strain>
    </source>
</reference>
<gene>
    <name evidence="1" type="ORF">IAB80_04855</name>
</gene>
<comment type="caution">
    <text evidence="1">The sequence shown here is derived from an EMBL/GenBank/DDBJ whole genome shotgun (WGS) entry which is preliminary data.</text>
</comment>
<organism evidence="1 2">
    <name type="scientific">Candidatus Cryptobacteroides excrementipullorum</name>
    <dbReference type="NCBI Taxonomy" id="2840761"/>
    <lineage>
        <taxon>Bacteria</taxon>
        <taxon>Pseudomonadati</taxon>
        <taxon>Bacteroidota</taxon>
        <taxon>Bacteroidia</taxon>
        <taxon>Bacteroidales</taxon>
        <taxon>Candidatus Cryptobacteroides</taxon>
    </lineage>
</organism>
<evidence type="ECO:0000313" key="2">
    <source>
        <dbReference type="Proteomes" id="UP000823771"/>
    </source>
</evidence>
<accession>A0A9D9ITX2</accession>
<dbReference type="EMBL" id="JADILZ010000041">
    <property type="protein sequence ID" value="MBO8478195.1"/>
    <property type="molecule type" value="Genomic_DNA"/>
</dbReference>
<reference evidence="1" key="2">
    <citation type="journal article" date="2021" name="PeerJ">
        <title>Extensive microbial diversity within the chicken gut microbiome revealed by metagenomics and culture.</title>
        <authorList>
            <person name="Gilroy R."/>
            <person name="Ravi A."/>
            <person name="Getino M."/>
            <person name="Pursley I."/>
            <person name="Horton D.L."/>
            <person name="Alikhan N.F."/>
            <person name="Baker D."/>
            <person name="Gharbi K."/>
            <person name="Hall N."/>
            <person name="Watson M."/>
            <person name="Adriaenssens E.M."/>
            <person name="Foster-Nyarko E."/>
            <person name="Jarju S."/>
            <person name="Secka A."/>
            <person name="Antonio M."/>
            <person name="Oren A."/>
            <person name="Chaudhuri R.R."/>
            <person name="La Ragione R."/>
            <person name="Hildebrand F."/>
            <person name="Pallen M.J."/>
        </authorList>
    </citation>
    <scope>NUCLEOTIDE SEQUENCE</scope>
    <source>
        <strain evidence="1">2478</strain>
    </source>
</reference>
<proteinExistence type="predicted"/>
<protein>
    <submittedName>
        <fullName evidence="1">Uncharacterized protein</fullName>
    </submittedName>
</protein>
<name>A0A9D9ITX2_9BACT</name>
<sequence>MYENESAAVRAGIDFLQALTEKDYLLDPTFDVLDLEQKLIEIQADVNFLISNLPVEAIDDDQEREEEYPGDFEDGEELEDEVVECEKLIAQATGLLAAVREHYLPSPSIQPLWFDVEIE</sequence>